<evidence type="ECO:0000259" key="1">
    <source>
        <dbReference type="Pfam" id="PF12937"/>
    </source>
</evidence>
<reference evidence="2 3" key="1">
    <citation type="submission" date="2015-10" db="EMBL/GenBank/DDBJ databases">
        <title>Genome analyses suggest a sexual origin of heterokaryosis in a supposedly ancient asexual fungus.</title>
        <authorList>
            <person name="Ropars J."/>
            <person name="Sedzielewska K."/>
            <person name="Noel J."/>
            <person name="Charron P."/>
            <person name="Farinelli L."/>
            <person name="Marton T."/>
            <person name="Kruger M."/>
            <person name="Pelin A."/>
            <person name="Brachmann A."/>
            <person name="Corradi N."/>
        </authorList>
    </citation>
    <scope>NUCLEOTIDE SEQUENCE [LARGE SCALE GENOMIC DNA]</scope>
    <source>
        <strain evidence="2 3">A4</strain>
    </source>
</reference>
<gene>
    <name evidence="2" type="ORF">RhiirA4_438763</name>
</gene>
<dbReference type="Pfam" id="PF12937">
    <property type="entry name" value="F-box-like"/>
    <property type="match status" value="1"/>
</dbReference>
<dbReference type="InterPro" id="IPR036047">
    <property type="entry name" value="F-box-like_dom_sf"/>
</dbReference>
<comment type="caution">
    <text evidence="2">The sequence shown here is derived from an EMBL/GenBank/DDBJ whole genome shotgun (WGS) entry which is preliminary data.</text>
</comment>
<sequence length="192" mass="23138">MPCQLPTDCLNEIFEYLEEDKITLRSCLLVNRLWCEIAVRILWRNVWSFQYSVNYNPYRTHVPLAIIEEEIGTLKLILNNCQYLETINIWCGDGYLNEKEFLEIFAKHSPKNFYELEIFYAYKARSKISFEDLEKFFINWKNRLSQKPLSLIVIKSYDCISLELKVENMKIIERYIKMGVIKKFKTKKFEED</sequence>
<dbReference type="CDD" id="cd09917">
    <property type="entry name" value="F-box_SF"/>
    <property type="match status" value="1"/>
</dbReference>
<accession>A0A2I1FT98</accession>
<protein>
    <recommendedName>
        <fullName evidence="1">F-box domain-containing protein</fullName>
    </recommendedName>
</protein>
<evidence type="ECO:0000313" key="3">
    <source>
        <dbReference type="Proteomes" id="UP000234323"/>
    </source>
</evidence>
<proteinExistence type="predicted"/>
<keyword evidence="3" id="KW-1185">Reference proteome</keyword>
<evidence type="ECO:0000313" key="2">
    <source>
        <dbReference type="EMBL" id="PKY37566.1"/>
    </source>
</evidence>
<dbReference type="SUPFAM" id="SSF81383">
    <property type="entry name" value="F-box domain"/>
    <property type="match status" value="1"/>
</dbReference>
<organism evidence="2 3">
    <name type="scientific">Rhizophagus irregularis</name>
    <dbReference type="NCBI Taxonomy" id="588596"/>
    <lineage>
        <taxon>Eukaryota</taxon>
        <taxon>Fungi</taxon>
        <taxon>Fungi incertae sedis</taxon>
        <taxon>Mucoromycota</taxon>
        <taxon>Glomeromycotina</taxon>
        <taxon>Glomeromycetes</taxon>
        <taxon>Glomerales</taxon>
        <taxon>Glomeraceae</taxon>
        <taxon>Rhizophagus</taxon>
    </lineage>
</organism>
<dbReference type="Proteomes" id="UP000234323">
    <property type="component" value="Unassembled WGS sequence"/>
</dbReference>
<feature type="domain" description="F-box" evidence="1">
    <location>
        <begin position="3"/>
        <end position="46"/>
    </location>
</feature>
<name>A0A2I1FT98_9GLOM</name>
<dbReference type="InterPro" id="IPR001810">
    <property type="entry name" value="F-box_dom"/>
</dbReference>
<dbReference type="AlphaFoldDB" id="A0A2I1FT98"/>
<dbReference type="EMBL" id="LLXI01000005">
    <property type="protein sequence ID" value="PKY37566.1"/>
    <property type="molecule type" value="Genomic_DNA"/>
</dbReference>